<keyword evidence="3" id="KW-1185">Reference proteome</keyword>
<dbReference type="EMBL" id="JAQQWK010000006">
    <property type="protein sequence ID" value="KAK8039975.1"/>
    <property type="molecule type" value="Genomic_DNA"/>
</dbReference>
<evidence type="ECO:0000259" key="1">
    <source>
        <dbReference type="Pfam" id="PF20150"/>
    </source>
</evidence>
<evidence type="ECO:0000313" key="2">
    <source>
        <dbReference type="EMBL" id="KAK8039975.1"/>
    </source>
</evidence>
<evidence type="ECO:0000313" key="3">
    <source>
        <dbReference type="Proteomes" id="UP001444661"/>
    </source>
</evidence>
<feature type="domain" description="2EXR" evidence="1">
    <location>
        <begin position="12"/>
        <end position="115"/>
    </location>
</feature>
<organism evidence="2 3">
    <name type="scientific">Apiospora rasikravindrae</name>
    <dbReference type="NCBI Taxonomy" id="990691"/>
    <lineage>
        <taxon>Eukaryota</taxon>
        <taxon>Fungi</taxon>
        <taxon>Dikarya</taxon>
        <taxon>Ascomycota</taxon>
        <taxon>Pezizomycotina</taxon>
        <taxon>Sordariomycetes</taxon>
        <taxon>Xylariomycetidae</taxon>
        <taxon>Amphisphaeriales</taxon>
        <taxon>Apiosporaceae</taxon>
        <taxon>Apiospora</taxon>
    </lineage>
</organism>
<dbReference type="InterPro" id="IPR045518">
    <property type="entry name" value="2EXR"/>
</dbReference>
<accession>A0ABR1T073</accession>
<protein>
    <recommendedName>
        <fullName evidence="1">2EXR domain-containing protein</fullName>
    </recommendedName>
</protein>
<dbReference type="Proteomes" id="UP001444661">
    <property type="component" value="Unassembled WGS sequence"/>
</dbReference>
<dbReference type="Pfam" id="PF20150">
    <property type="entry name" value="2EXR"/>
    <property type="match status" value="1"/>
</dbReference>
<proteinExistence type="predicted"/>
<sequence length="223" mass="26402">MDRPQDVGTLARLPLEIRWNIYDLTFEDRTHDLACFHEGMVFIRSIDLSPPKIASVCSEMRDYAQKKYQTFVLTYHEKVSKLDFMSCVWDDYPRHCVQPTIVKHLPAWFSTSYDTIELQVMEDVYDNEALLHGHHGAEHILENYDEDNLLTPDDYDSDDSVDRRDESDYPYHSITELLLWRTNDHPETHFRRLLKTKLNEAIQGGVCFDVRSEEGQLWFNLKR</sequence>
<name>A0ABR1T073_9PEZI</name>
<gene>
    <name evidence="2" type="ORF">PG993_008386</name>
</gene>
<comment type="caution">
    <text evidence="2">The sequence shown here is derived from an EMBL/GenBank/DDBJ whole genome shotgun (WGS) entry which is preliminary data.</text>
</comment>
<reference evidence="2 3" key="1">
    <citation type="submission" date="2023-01" db="EMBL/GenBank/DDBJ databases">
        <title>Analysis of 21 Apiospora genomes using comparative genomics revels a genus with tremendous synthesis potential of carbohydrate active enzymes and secondary metabolites.</title>
        <authorList>
            <person name="Sorensen T."/>
        </authorList>
    </citation>
    <scope>NUCLEOTIDE SEQUENCE [LARGE SCALE GENOMIC DNA]</scope>
    <source>
        <strain evidence="2 3">CBS 33761</strain>
    </source>
</reference>